<keyword evidence="1" id="KW-0472">Membrane</keyword>
<dbReference type="SUPFAM" id="SSF81383">
    <property type="entry name" value="F-box domain"/>
    <property type="match status" value="1"/>
</dbReference>
<keyword evidence="1" id="KW-1133">Transmembrane helix</keyword>
<sequence>MYRNTPPRLKGNEVSGLLAALEDAALSPNVHLIDLHKAFGWENWRAFKNVYGRGDKPFAERDHFDLSVQLMNAESIARFTKSAYEVDTIVNILHVLTDFATGLQAKFKIPFQSLVSKLSKGINSLPEELLAKIFQISVWGEGKEGGTQAVRISHVCRAFRSIALGKRGLWTTLSSKMSGRYLETFISRAGPNEDFHTFYHSSTNIGAHMDSFEIICKPILSRWKSLTVTPASKWYDGKPERDGVATIIGVFIGFIIGSGLQFPALEELTIEGDRSDRYYDNTRNRASYTVAPNLCTLRCSFFLPYLSVNLSSVSTFILSHSFGGDRSGFARAPSITPLLESLRTMPNLASFELEAYDANEAAYRTRLPKYEFPSIISFHLRLDRFPILDFRLEHSCIAVLMHTVHMPSLEALSISIGAAHFKTDKNNVDSTKWSQSLFHLSWLLLPDQFANSTLLTSLFFKVWDNSDYSGVDEPTALPDDTNMFYVPLDRTLHIQKMVISSFVPVIFGQASYDGVFVTASYVESCWLQELTFVGCENMTLGHLKETVRCLDSLGIWNHLERVAVQSCKHLVYEEVEELVGKEWLQFSS</sequence>
<dbReference type="OrthoDB" id="3172239at2759"/>
<evidence type="ECO:0000313" key="2">
    <source>
        <dbReference type="EMBL" id="KLO08301.1"/>
    </source>
</evidence>
<reference evidence="2 3" key="1">
    <citation type="submission" date="2015-04" db="EMBL/GenBank/DDBJ databases">
        <title>Complete genome sequence of Schizopora paradoxa KUC8140, a cosmopolitan wood degrader in East Asia.</title>
        <authorList>
            <consortium name="DOE Joint Genome Institute"/>
            <person name="Min B."/>
            <person name="Park H."/>
            <person name="Jang Y."/>
            <person name="Kim J.-J."/>
            <person name="Kim K.H."/>
            <person name="Pangilinan J."/>
            <person name="Lipzen A."/>
            <person name="Riley R."/>
            <person name="Grigoriev I.V."/>
            <person name="Spatafora J.W."/>
            <person name="Choi I.-G."/>
        </authorList>
    </citation>
    <scope>NUCLEOTIDE SEQUENCE [LARGE SCALE GENOMIC DNA]</scope>
    <source>
        <strain evidence="2 3">KUC8140</strain>
    </source>
</reference>
<feature type="transmembrane region" description="Helical" evidence="1">
    <location>
        <begin position="243"/>
        <end position="265"/>
    </location>
</feature>
<dbReference type="EMBL" id="KQ086097">
    <property type="protein sequence ID" value="KLO08301.1"/>
    <property type="molecule type" value="Genomic_DNA"/>
</dbReference>
<dbReference type="Proteomes" id="UP000053477">
    <property type="component" value="Unassembled WGS sequence"/>
</dbReference>
<keyword evidence="3" id="KW-1185">Reference proteome</keyword>
<evidence type="ECO:0000313" key="3">
    <source>
        <dbReference type="Proteomes" id="UP000053477"/>
    </source>
</evidence>
<accession>A0A0H2RTY2</accession>
<organism evidence="2 3">
    <name type="scientific">Schizopora paradoxa</name>
    <dbReference type="NCBI Taxonomy" id="27342"/>
    <lineage>
        <taxon>Eukaryota</taxon>
        <taxon>Fungi</taxon>
        <taxon>Dikarya</taxon>
        <taxon>Basidiomycota</taxon>
        <taxon>Agaricomycotina</taxon>
        <taxon>Agaricomycetes</taxon>
        <taxon>Hymenochaetales</taxon>
        <taxon>Schizoporaceae</taxon>
        <taxon>Schizopora</taxon>
    </lineage>
</organism>
<evidence type="ECO:0000256" key="1">
    <source>
        <dbReference type="SAM" id="Phobius"/>
    </source>
</evidence>
<name>A0A0H2RTY2_9AGAM</name>
<keyword evidence="1" id="KW-0812">Transmembrane</keyword>
<gene>
    <name evidence="2" type="ORF">SCHPADRAFT_1001046</name>
</gene>
<protein>
    <submittedName>
        <fullName evidence="2">Uncharacterized protein</fullName>
    </submittedName>
</protein>
<proteinExistence type="predicted"/>
<dbReference type="InParanoid" id="A0A0H2RTY2"/>
<dbReference type="Gene3D" id="1.20.1280.50">
    <property type="match status" value="1"/>
</dbReference>
<dbReference type="AlphaFoldDB" id="A0A0H2RTY2"/>
<dbReference type="InterPro" id="IPR036047">
    <property type="entry name" value="F-box-like_dom_sf"/>
</dbReference>